<comment type="similarity">
    <text evidence="1 4">Belongs to the ketopantoate reductase family.</text>
</comment>
<dbReference type="InterPro" id="IPR051402">
    <property type="entry name" value="KPR-Related"/>
</dbReference>
<dbReference type="SUPFAM" id="SSF51735">
    <property type="entry name" value="NAD(P)-binding Rossmann-fold domains"/>
    <property type="match status" value="1"/>
</dbReference>
<dbReference type="GO" id="GO:0008677">
    <property type="term" value="F:2-dehydropantoate 2-reductase activity"/>
    <property type="evidence" value="ECO:0007669"/>
    <property type="project" value="UniProtKB-EC"/>
</dbReference>
<dbReference type="Proteomes" id="UP001163152">
    <property type="component" value="Chromosome"/>
</dbReference>
<accession>A0A9E8Z8L8</accession>
<dbReference type="EC" id="1.1.1.169" evidence="4"/>
<reference evidence="7" key="1">
    <citation type="submission" date="2022-12" db="EMBL/GenBank/DDBJ databases">
        <title>Polyphasic identification of a Novel Hot-Spring Cyanobacterium Ocullathermofonsia sinensis gen nov. sp. nov. and Genomic Insights on its Adaptations to the Thermal Habitat.</title>
        <authorList>
            <person name="Daroch M."/>
            <person name="Tang J."/>
            <person name="Jiang Y."/>
        </authorList>
    </citation>
    <scope>NUCLEOTIDE SEQUENCE</scope>
    <source>
        <strain evidence="7">PKUAC-SCTA174</strain>
    </source>
</reference>
<evidence type="ECO:0000256" key="2">
    <source>
        <dbReference type="ARBA" id="ARBA00022857"/>
    </source>
</evidence>
<dbReference type="RefSeq" id="WP_268607917.1">
    <property type="nucleotide sequence ID" value="NZ_CP113797.1"/>
</dbReference>
<dbReference type="InterPro" id="IPR003710">
    <property type="entry name" value="ApbA"/>
</dbReference>
<name>A0A9E8Z8L8_9CYAN</name>
<keyword evidence="3 4" id="KW-0560">Oxidoreductase</keyword>
<dbReference type="Pfam" id="PF08546">
    <property type="entry name" value="ApbA_C"/>
    <property type="match status" value="1"/>
</dbReference>
<dbReference type="InterPro" id="IPR013752">
    <property type="entry name" value="KPA_reductase"/>
</dbReference>
<evidence type="ECO:0000256" key="4">
    <source>
        <dbReference type="RuleBase" id="RU362068"/>
    </source>
</evidence>
<dbReference type="InterPro" id="IPR013328">
    <property type="entry name" value="6PGD_dom2"/>
</dbReference>
<dbReference type="AlphaFoldDB" id="A0A9E8Z8L8"/>
<evidence type="ECO:0000313" key="7">
    <source>
        <dbReference type="EMBL" id="WAL58498.1"/>
    </source>
</evidence>
<proteinExistence type="inferred from homology"/>
<evidence type="ECO:0000259" key="5">
    <source>
        <dbReference type="Pfam" id="PF02558"/>
    </source>
</evidence>
<gene>
    <name evidence="7" type="ORF">OXH18_15035</name>
</gene>
<dbReference type="PANTHER" id="PTHR21708:SF26">
    <property type="entry name" value="2-DEHYDROPANTOATE 2-REDUCTASE"/>
    <property type="match status" value="1"/>
</dbReference>
<dbReference type="KEGG" id="tsin:OXH18_15035"/>
<dbReference type="InterPro" id="IPR008927">
    <property type="entry name" value="6-PGluconate_DH-like_C_sf"/>
</dbReference>
<dbReference type="NCBIfam" id="NF004887">
    <property type="entry name" value="PRK06249.1"/>
    <property type="match status" value="1"/>
</dbReference>
<dbReference type="InterPro" id="IPR013332">
    <property type="entry name" value="KPR_N"/>
</dbReference>
<keyword evidence="8" id="KW-1185">Reference proteome</keyword>
<keyword evidence="2 4" id="KW-0521">NADP</keyword>
<evidence type="ECO:0000259" key="6">
    <source>
        <dbReference type="Pfam" id="PF08546"/>
    </source>
</evidence>
<dbReference type="GO" id="GO:0005737">
    <property type="term" value="C:cytoplasm"/>
    <property type="evidence" value="ECO:0007669"/>
    <property type="project" value="TreeGrafter"/>
</dbReference>
<dbReference type="GO" id="GO:0015940">
    <property type="term" value="P:pantothenate biosynthetic process"/>
    <property type="evidence" value="ECO:0007669"/>
    <property type="project" value="UniProtKB-KW"/>
</dbReference>
<evidence type="ECO:0000313" key="8">
    <source>
        <dbReference type="Proteomes" id="UP001163152"/>
    </source>
</evidence>
<dbReference type="Pfam" id="PF02558">
    <property type="entry name" value="ApbA"/>
    <property type="match status" value="1"/>
</dbReference>
<dbReference type="EMBL" id="CP113797">
    <property type="protein sequence ID" value="WAL58498.1"/>
    <property type="molecule type" value="Genomic_DNA"/>
</dbReference>
<dbReference type="SUPFAM" id="SSF48179">
    <property type="entry name" value="6-phosphogluconate dehydrogenase C-terminal domain-like"/>
    <property type="match status" value="1"/>
</dbReference>
<dbReference type="Gene3D" id="3.40.50.720">
    <property type="entry name" value="NAD(P)-binding Rossmann-like Domain"/>
    <property type="match status" value="1"/>
</dbReference>
<feature type="domain" description="Ketopantoate reductase N-terminal" evidence="5">
    <location>
        <begin position="18"/>
        <end position="164"/>
    </location>
</feature>
<evidence type="ECO:0000256" key="3">
    <source>
        <dbReference type="ARBA" id="ARBA00023002"/>
    </source>
</evidence>
<protein>
    <recommendedName>
        <fullName evidence="4">2-dehydropantoate 2-reductase</fullName>
        <ecNumber evidence="4">1.1.1.169</ecNumber>
    </recommendedName>
    <alternativeName>
        <fullName evidence="4">Ketopantoate reductase</fullName>
    </alternativeName>
</protein>
<dbReference type="FunFam" id="1.10.1040.10:FF:000017">
    <property type="entry name" value="2-dehydropantoate 2-reductase"/>
    <property type="match status" value="1"/>
</dbReference>
<keyword evidence="4" id="KW-0566">Pantothenate biosynthesis</keyword>
<dbReference type="InterPro" id="IPR036291">
    <property type="entry name" value="NAD(P)-bd_dom_sf"/>
</dbReference>
<comment type="catalytic activity">
    <reaction evidence="4">
        <text>(R)-pantoate + NADP(+) = 2-dehydropantoate + NADPH + H(+)</text>
        <dbReference type="Rhea" id="RHEA:16233"/>
        <dbReference type="ChEBI" id="CHEBI:11561"/>
        <dbReference type="ChEBI" id="CHEBI:15378"/>
        <dbReference type="ChEBI" id="CHEBI:15980"/>
        <dbReference type="ChEBI" id="CHEBI:57783"/>
        <dbReference type="ChEBI" id="CHEBI:58349"/>
        <dbReference type="EC" id="1.1.1.169"/>
    </reaction>
</comment>
<comment type="pathway">
    <text evidence="4">Cofactor biosynthesis; (R)-pantothenate biosynthesis; (R)-pantoate from 3-methyl-2-oxobutanoate: step 2/2.</text>
</comment>
<evidence type="ECO:0000256" key="1">
    <source>
        <dbReference type="ARBA" id="ARBA00007870"/>
    </source>
</evidence>
<dbReference type="NCBIfam" id="TIGR00745">
    <property type="entry name" value="apbA_panE"/>
    <property type="match status" value="1"/>
</dbReference>
<feature type="domain" description="Ketopantoate reductase C-terminal" evidence="6">
    <location>
        <begin position="200"/>
        <end position="323"/>
    </location>
</feature>
<dbReference type="Gene3D" id="1.10.1040.10">
    <property type="entry name" value="N-(1-d-carboxylethyl)-l-norvaline Dehydrogenase, domain 2"/>
    <property type="match status" value="1"/>
</dbReference>
<comment type="function">
    <text evidence="4">Catalyzes the NADPH-dependent reduction of ketopantoate into pantoic acid.</text>
</comment>
<organism evidence="7 8">
    <name type="scientific">Thermocoleostomius sinensis A174</name>
    <dbReference type="NCBI Taxonomy" id="2016057"/>
    <lineage>
        <taxon>Bacteria</taxon>
        <taxon>Bacillati</taxon>
        <taxon>Cyanobacteriota</taxon>
        <taxon>Cyanophyceae</taxon>
        <taxon>Oculatellales</taxon>
        <taxon>Oculatellaceae</taxon>
        <taxon>Thermocoleostomius</taxon>
    </lineage>
</organism>
<dbReference type="PANTHER" id="PTHR21708">
    <property type="entry name" value="PROBABLE 2-DEHYDROPANTOATE 2-REDUCTASE"/>
    <property type="match status" value="1"/>
</dbReference>
<sequence length="331" mass="36232">MSAPLPTSDFRLPTPRTYAILGTGALGGFYGARLQQAGCEVHFLLRSDYEQVQQHGLVVESIDGDFTLPQVKAYRTVQEMPTCDVVVVALKTTQNHLLPELLPPIVKPTGVVLVLQNGWGIETQVAELVGSDRVMGGLCFLCSNKVGPGHIRHLDYGQITLADYAADYAPCGITDRLKQIASDFEQAGIAIELAEDLLIARWKKLMWNIPFNGLSVVLNATTDAMMAHPQTRSLAKSLMQEVQAGCTACARFLSGSDRSISSDFIDTMLDYTAKMKPYRTSMKIDYDAGQPLEVEAIVGNPLRMAQQAGLELPQMTMLYQQLTFLAAQQSS</sequence>